<reference evidence="1 2" key="1">
    <citation type="submission" date="2018-11" db="EMBL/GenBank/DDBJ databases">
        <title>Draft genome sequence of Gordonia sp. RS15-1S isolated from rice stems.</title>
        <authorList>
            <person name="Muangham S."/>
        </authorList>
    </citation>
    <scope>NUCLEOTIDE SEQUENCE [LARGE SCALE GENOMIC DNA]</scope>
    <source>
        <strain evidence="1 2">RS15-1S</strain>
    </source>
</reference>
<evidence type="ECO:0000313" key="1">
    <source>
        <dbReference type="EMBL" id="RPA58605.1"/>
    </source>
</evidence>
<organism evidence="1 2">
    <name type="scientific">Gordonia oryzae</name>
    <dbReference type="NCBI Taxonomy" id="2487349"/>
    <lineage>
        <taxon>Bacteria</taxon>
        <taxon>Bacillati</taxon>
        <taxon>Actinomycetota</taxon>
        <taxon>Actinomycetes</taxon>
        <taxon>Mycobacteriales</taxon>
        <taxon>Gordoniaceae</taxon>
        <taxon>Gordonia</taxon>
    </lineage>
</organism>
<gene>
    <name evidence="1" type="ORF">EF294_15730</name>
</gene>
<proteinExistence type="predicted"/>
<sequence>MADTHAIARRSGDWWAVEVPSIPGLYTQVRRLEQVADAVQGAATDLGTPVGAVTVEADISDADREALADVRSHLRRLEEIQRETASESRRVALRFREQGLSVRDVGYLMQVSPQRVSQLTAASGDD</sequence>
<comment type="caution">
    <text evidence="1">The sequence shown here is derived from an EMBL/GenBank/DDBJ whole genome shotgun (WGS) entry which is preliminary data.</text>
</comment>
<dbReference type="RefSeq" id="WP_123931680.1">
    <property type="nucleotide sequence ID" value="NZ_JBPSDP010000011.1"/>
</dbReference>
<name>A0A3N4G8F6_9ACTN</name>
<protein>
    <submittedName>
        <fullName evidence="1">XRE family transcriptional regulator</fullName>
    </submittedName>
</protein>
<evidence type="ECO:0000313" key="2">
    <source>
        <dbReference type="Proteomes" id="UP000267536"/>
    </source>
</evidence>
<keyword evidence="2" id="KW-1185">Reference proteome</keyword>
<accession>A0A3N4G8F6</accession>
<dbReference type="Proteomes" id="UP000267536">
    <property type="component" value="Unassembled WGS sequence"/>
</dbReference>
<dbReference type="OrthoDB" id="5772641at2"/>
<dbReference type="AlphaFoldDB" id="A0A3N4G8F6"/>
<dbReference type="EMBL" id="RKMH01000011">
    <property type="protein sequence ID" value="RPA58605.1"/>
    <property type="molecule type" value="Genomic_DNA"/>
</dbReference>